<sequence>MILIFATPEEGRELLGLSTRQPESGPCVHYGPYGCEVPRDDGQCPHLDNASIVCPIKDVLGAAQAYAPAEPEFVEPEPDEAAIRRPRFKVGDKVRISHQMFKGYTGTIRRYYAATANYLTHIDGTTDTMWLSEDYLEAGEWR</sequence>
<organism evidence="1 2">
    <name type="scientific">Methanoculleus virus Blf4</name>
    <dbReference type="NCBI Taxonomy" id="3070925"/>
    <lineage>
        <taxon>Viruses</taxon>
        <taxon>Duplodnaviria</taxon>
        <taxon>Heunggongvirae</taxon>
        <taxon>Uroviricota</taxon>
        <taxon>Caudoviricetes</taxon>
        <taxon>Pungoviridae</taxon>
        <taxon>Flagovirus</taxon>
        <taxon>Flagovirus limi</taxon>
    </lineage>
</organism>
<keyword evidence="2" id="KW-1185">Reference proteome</keyword>
<accession>A0AA48X7F1</accession>
<dbReference type="Proteomes" id="UP000827556">
    <property type="component" value="Segment"/>
</dbReference>
<dbReference type="EMBL" id="MZ171369">
    <property type="protein sequence ID" value="QXM18665.1"/>
    <property type="molecule type" value="Genomic_DNA"/>
</dbReference>
<evidence type="ECO:0000313" key="1">
    <source>
        <dbReference type="EMBL" id="QXM18665.1"/>
    </source>
</evidence>
<protein>
    <submittedName>
        <fullName evidence="1">Uncharacterized protein</fullName>
    </submittedName>
</protein>
<proteinExistence type="predicted"/>
<evidence type="ECO:0000313" key="2">
    <source>
        <dbReference type="Proteomes" id="UP000827556"/>
    </source>
</evidence>
<reference evidence="2" key="1">
    <citation type="submission" date="2021-05" db="EMBL/GenBank/DDBJ databases">
        <authorList>
            <person name="Kupczok A."/>
            <person name="Weidenbach K."/>
            <person name="Wolf S."/>
            <person name="Fischer M.A."/>
            <person name="Kern T."/>
            <person name="Reetz J."/>
            <person name="Urbanska N."/>
            <person name="Kunzel S."/>
            <person name="Schmitz R.A."/>
            <person name="Rother M."/>
        </authorList>
    </citation>
    <scope>NUCLEOTIDE SEQUENCE [LARGE SCALE GENOMIC DNA]</scope>
</reference>
<name>A0AA48X7F1_9CAUD</name>